<dbReference type="EMBL" id="SLWX01000004">
    <property type="protein sequence ID" value="TCO76615.1"/>
    <property type="molecule type" value="Genomic_DNA"/>
</dbReference>
<proteinExistence type="predicted"/>
<dbReference type="GO" id="GO:0044781">
    <property type="term" value="P:bacterial-type flagellum organization"/>
    <property type="evidence" value="ECO:0007669"/>
    <property type="project" value="UniProtKB-KW"/>
</dbReference>
<organism evidence="4 5">
    <name type="scientific">Chromatocurvus halotolerans</name>
    <dbReference type="NCBI Taxonomy" id="1132028"/>
    <lineage>
        <taxon>Bacteria</taxon>
        <taxon>Pseudomonadati</taxon>
        <taxon>Pseudomonadota</taxon>
        <taxon>Gammaproteobacteria</taxon>
        <taxon>Cellvibrionales</taxon>
        <taxon>Halieaceae</taxon>
        <taxon>Chromatocurvus</taxon>
    </lineage>
</organism>
<dbReference type="PRINTS" id="PR01002">
    <property type="entry name" value="FLGFLGJ"/>
</dbReference>
<protein>
    <submittedName>
        <fullName evidence="4">Rod binding protein</fullName>
    </submittedName>
</protein>
<dbReference type="Pfam" id="PF10135">
    <property type="entry name" value="Rod-binding"/>
    <property type="match status" value="1"/>
</dbReference>
<accession>A0A4R2LBE3</accession>
<evidence type="ECO:0000313" key="4">
    <source>
        <dbReference type="EMBL" id="TCO76615.1"/>
    </source>
</evidence>
<dbReference type="OrthoDB" id="289937at2"/>
<evidence type="ECO:0000313" key="5">
    <source>
        <dbReference type="Proteomes" id="UP000294980"/>
    </source>
</evidence>
<keyword evidence="1" id="KW-1005">Bacterial flagellum biogenesis</keyword>
<evidence type="ECO:0000256" key="1">
    <source>
        <dbReference type="ARBA" id="ARBA00022795"/>
    </source>
</evidence>
<comment type="caution">
    <text evidence="4">The sequence shown here is derived from an EMBL/GenBank/DDBJ whole genome shotgun (WGS) entry which is preliminary data.</text>
</comment>
<reference evidence="4 5" key="1">
    <citation type="submission" date="2019-03" db="EMBL/GenBank/DDBJ databases">
        <title>Genomic Encyclopedia of Type Strains, Phase IV (KMG-IV): sequencing the most valuable type-strain genomes for metagenomic binning, comparative biology and taxonomic classification.</title>
        <authorList>
            <person name="Goeker M."/>
        </authorList>
    </citation>
    <scope>NUCLEOTIDE SEQUENCE [LARGE SCALE GENOMIC DNA]</scope>
    <source>
        <strain evidence="4 5">DSM 23344</strain>
    </source>
</reference>
<gene>
    <name evidence="4" type="ORF">EV688_10469</name>
</gene>
<dbReference type="AlphaFoldDB" id="A0A4R2LBE3"/>
<dbReference type="Proteomes" id="UP000294980">
    <property type="component" value="Unassembled WGS sequence"/>
</dbReference>
<dbReference type="InterPro" id="IPR019301">
    <property type="entry name" value="Flagellar_prot_FlgJ_N"/>
</dbReference>
<dbReference type="RefSeq" id="WP_117314856.1">
    <property type="nucleotide sequence ID" value="NZ_QQSW01000002.1"/>
</dbReference>
<sequence length="152" mass="15937">MAIPGSSGVAFDAAGFSGLKLAAQREDPEAVREAAQQFEALLVQNMLKHMRAASQDELFGSSQMDSYYEMFDQQVALDMARKGGFGLADVLVRQLESAARQAPVEAPGRDITPEPSQGLSKGLSKVLSGAGAAQEILSPAAIPLKARSGASE</sequence>
<evidence type="ECO:0000259" key="3">
    <source>
        <dbReference type="Pfam" id="PF10135"/>
    </source>
</evidence>
<name>A0A4R2LBE3_9GAMM</name>
<keyword evidence="5" id="KW-1185">Reference proteome</keyword>
<evidence type="ECO:0000256" key="2">
    <source>
        <dbReference type="SAM" id="MobiDB-lite"/>
    </source>
</evidence>
<feature type="domain" description="Flagellar protein FlgJ N-terminal" evidence="3">
    <location>
        <begin position="48"/>
        <end position="94"/>
    </location>
</feature>
<feature type="region of interest" description="Disordered" evidence="2">
    <location>
        <begin position="99"/>
        <end position="124"/>
    </location>
</feature>